<dbReference type="PANTHER" id="PTHR10366:SF812">
    <property type="entry name" value="VPS9 DOMAIN-CONTAINING PROTEIN"/>
    <property type="match status" value="1"/>
</dbReference>
<dbReference type="EMBL" id="JAPQKH010000002">
    <property type="protein sequence ID" value="KAJ5113281.1"/>
    <property type="molecule type" value="Genomic_DNA"/>
</dbReference>
<sequence>MNKSLLFITGATGFIASEVIPAALQAGYRVRLSIRKAEQETVLRGRYPEFTSDIETVVIPDLSNANHIGQNLNGVDHIIHIASPMPGHGVDFRADYVNPSVEGTLSILNAAVPFKQIKKVIIMSSGLALAPITALASRGADVRENTGEIFPVDLSMDLPKVPSAHGIMYAGAKILAHQATRDFIETQAPHYSVISFHPGFVLGRSRLQQTAEDVTGMNSFLWTSLNKKSPVLGNVWVHVRDVADAHIRVLETDLDSGTEILLSHPPISWQEVVDYSKEKYPDFECKLQPPFGECWTADTITADKVLGIKWRSHHMILDEVIGQQLAFQEKKSVA</sequence>
<dbReference type="Gene3D" id="3.40.50.720">
    <property type="entry name" value="NAD(P)-binding Rossmann-like Domain"/>
    <property type="match status" value="1"/>
</dbReference>
<name>A0A9W9KPN8_9EURO</name>
<proteinExistence type="inferred from homology"/>
<protein>
    <submittedName>
        <fullName evidence="4">Dihydroflavonal-4-reductase</fullName>
    </submittedName>
</protein>
<gene>
    <name evidence="4" type="ORF">N7456_001815</name>
</gene>
<dbReference type="PANTHER" id="PTHR10366">
    <property type="entry name" value="NAD DEPENDENT EPIMERASE/DEHYDRATASE"/>
    <property type="match status" value="1"/>
</dbReference>
<dbReference type="OrthoDB" id="2735536at2759"/>
<evidence type="ECO:0000256" key="1">
    <source>
        <dbReference type="ARBA" id="ARBA00023002"/>
    </source>
</evidence>
<dbReference type="InterPro" id="IPR036291">
    <property type="entry name" value="NAD(P)-bd_dom_sf"/>
</dbReference>
<accession>A0A9W9KPN8</accession>
<dbReference type="InterPro" id="IPR050425">
    <property type="entry name" value="NAD(P)_dehydrat-like"/>
</dbReference>
<comment type="similarity">
    <text evidence="2">Belongs to the NAD(P)-dependent epimerase/dehydratase family. Dihydroflavonol-4-reductase subfamily.</text>
</comment>
<evidence type="ECO:0000256" key="2">
    <source>
        <dbReference type="ARBA" id="ARBA00023445"/>
    </source>
</evidence>
<dbReference type="GO" id="GO:0016616">
    <property type="term" value="F:oxidoreductase activity, acting on the CH-OH group of donors, NAD or NADP as acceptor"/>
    <property type="evidence" value="ECO:0007669"/>
    <property type="project" value="TreeGrafter"/>
</dbReference>
<organism evidence="4 5">
    <name type="scientific">Penicillium angulare</name>
    <dbReference type="NCBI Taxonomy" id="116970"/>
    <lineage>
        <taxon>Eukaryota</taxon>
        <taxon>Fungi</taxon>
        <taxon>Dikarya</taxon>
        <taxon>Ascomycota</taxon>
        <taxon>Pezizomycotina</taxon>
        <taxon>Eurotiomycetes</taxon>
        <taxon>Eurotiomycetidae</taxon>
        <taxon>Eurotiales</taxon>
        <taxon>Aspergillaceae</taxon>
        <taxon>Penicillium</taxon>
    </lineage>
</organism>
<evidence type="ECO:0000313" key="5">
    <source>
        <dbReference type="Proteomes" id="UP001149165"/>
    </source>
</evidence>
<keyword evidence="5" id="KW-1185">Reference proteome</keyword>
<dbReference type="Proteomes" id="UP001149165">
    <property type="component" value="Unassembled WGS sequence"/>
</dbReference>
<keyword evidence="1" id="KW-0560">Oxidoreductase</keyword>
<dbReference type="AlphaFoldDB" id="A0A9W9KPN8"/>
<reference evidence="4" key="1">
    <citation type="submission" date="2022-11" db="EMBL/GenBank/DDBJ databases">
        <authorList>
            <person name="Petersen C."/>
        </authorList>
    </citation>
    <scope>NUCLEOTIDE SEQUENCE</scope>
    <source>
        <strain evidence="4">IBT 30069</strain>
    </source>
</reference>
<dbReference type="InterPro" id="IPR001509">
    <property type="entry name" value="Epimerase_deHydtase"/>
</dbReference>
<reference evidence="4" key="2">
    <citation type="journal article" date="2023" name="IMA Fungus">
        <title>Comparative genomic study of the Penicillium genus elucidates a diverse pangenome and 15 lateral gene transfer events.</title>
        <authorList>
            <person name="Petersen C."/>
            <person name="Sorensen T."/>
            <person name="Nielsen M.R."/>
            <person name="Sondergaard T.E."/>
            <person name="Sorensen J.L."/>
            <person name="Fitzpatrick D.A."/>
            <person name="Frisvad J.C."/>
            <person name="Nielsen K.L."/>
        </authorList>
    </citation>
    <scope>NUCLEOTIDE SEQUENCE</scope>
    <source>
        <strain evidence="4">IBT 30069</strain>
    </source>
</reference>
<comment type="caution">
    <text evidence="4">The sequence shown here is derived from an EMBL/GenBank/DDBJ whole genome shotgun (WGS) entry which is preliminary data.</text>
</comment>
<evidence type="ECO:0000259" key="3">
    <source>
        <dbReference type="Pfam" id="PF01370"/>
    </source>
</evidence>
<dbReference type="SUPFAM" id="SSF51735">
    <property type="entry name" value="NAD(P)-binding Rossmann-fold domains"/>
    <property type="match status" value="1"/>
</dbReference>
<evidence type="ECO:0000313" key="4">
    <source>
        <dbReference type="EMBL" id="KAJ5113281.1"/>
    </source>
</evidence>
<dbReference type="Pfam" id="PF01370">
    <property type="entry name" value="Epimerase"/>
    <property type="match status" value="1"/>
</dbReference>
<feature type="domain" description="NAD-dependent epimerase/dehydratase" evidence="3">
    <location>
        <begin position="7"/>
        <end position="252"/>
    </location>
</feature>